<dbReference type="AlphaFoldDB" id="A0A4R4N8E3"/>
<dbReference type="CDD" id="cd05289">
    <property type="entry name" value="MDR_like_2"/>
    <property type="match status" value="1"/>
</dbReference>
<dbReference type="Proteomes" id="UP000295157">
    <property type="component" value="Unassembled WGS sequence"/>
</dbReference>
<dbReference type="InterPro" id="IPR013154">
    <property type="entry name" value="ADH-like_N"/>
</dbReference>
<dbReference type="Pfam" id="PF13602">
    <property type="entry name" value="ADH_zinc_N_2"/>
    <property type="match status" value="1"/>
</dbReference>
<dbReference type="InterPro" id="IPR020843">
    <property type="entry name" value="ER"/>
</dbReference>
<evidence type="ECO:0000259" key="2">
    <source>
        <dbReference type="SMART" id="SM00829"/>
    </source>
</evidence>
<dbReference type="GO" id="GO:0008270">
    <property type="term" value="F:zinc ion binding"/>
    <property type="evidence" value="ECO:0007669"/>
    <property type="project" value="InterPro"/>
</dbReference>
<dbReference type="Gene3D" id="3.40.50.720">
    <property type="entry name" value="NAD(P)-binding Rossmann-like Domain"/>
    <property type="match status" value="1"/>
</dbReference>
<comment type="caution">
    <text evidence="3">The sequence shown here is derived from an EMBL/GenBank/DDBJ whole genome shotgun (WGS) entry which is preliminary data.</text>
</comment>
<dbReference type="Gene3D" id="3.90.180.10">
    <property type="entry name" value="Medium-chain alcohol dehydrogenases, catalytic domain"/>
    <property type="match status" value="1"/>
</dbReference>
<dbReference type="PANTHER" id="PTHR11695:SF294">
    <property type="entry name" value="RETICULON-4-INTERACTING PROTEIN 1, MITOCHONDRIAL"/>
    <property type="match status" value="1"/>
</dbReference>
<accession>A0A4R4N8E3</accession>
<dbReference type="PROSITE" id="PS01162">
    <property type="entry name" value="QOR_ZETA_CRYSTAL"/>
    <property type="match status" value="1"/>
</dbReference>
<keyword evidence="4" id="KW-1185">Reference proteome</keyword>
<name>A0A4R4N8E3_9ACTN</name>
<dbReference type="InterPro" id="IPR036291">
    <property type="entry name" value="NAD(P)-bd_dom_sf"/>
</dbReference>
<evidence type="ECO:0000313" key="4">
    <source>
        <dbReference type="Proteomes" id="UP000295157"/>
    </source>
</evidence>
<dbReference type="InterPro" id="IPR050700">
    <property type="entry name" value="YIM1/Zinc_Alcohol_DH_Fams"/>
</dbReference>
<feature type="domain" description="Enoyl reductase (ER)" evidence="2">
    <location>
        <begin position="10"/>
        <end position="308"/>
    </location>
</feature>
<keyword evidence="1" id="KW-0560">Oxidoreductase</keyword>
<gene>
    <name evidence="3" type="ORF">E1267_27085</name>
</gene>
<dbReference type="SMART" id="SM00829">
    <property type="entry name" value="PKS_ER"/>
    <property type="match status" value="1"/>
</dbReference>
<dbReference type="GO" id="GO:0016491">
    <property type="term" value="F:oxidoreductase activity"/>
    <property type="evidence" value="ECO:0007669"/>
    <property type="project" value="UniProtKB-KW"/>
</dbReference>
<dbReference type="EMBL" id="SMJZ01000118">
    <property type="protein sequence ID" value="TDC03197.1"/>
    <property type="molecule type" value="Genomic_DNA"/>
</dbReference>
<dbReference type="SUPFAM" id="SSF51735">
    <property type="entry name" value="NAD(P)-binding Rossmann-fold domains"/>
    <property type="match status" value="1"/>
</dbReference>
<dbReference type="OrthoDB" id="3727682at2"/>
<reference evidence="3 4" key="1">
    <citation type="submission" date="2019-02" db="EMBL/GenBank/DDBJ databases">
        <title>Draft genome sequences of novel Actinobacteria.</title>
        <authorList>
            <person name="Sahin N."/>
            <person name="Ay H."/>
            <person name="Saygin H."/>
        </authorList>
    </citation>
    <scope>NUCLEOTIDE SEQUENCE [LARGE SCALE GENOMIC DNA]</scope>
    <source>
        <strain evidence="3 4">KC201</strain>
    </source>
</reference>
<proteinExistence type="predicted"/>
<dbReference type="PANTHER" id="PTHR11695">
    <property type="entry name" value="ALCOHOL DEHYDROGENASE RELATED"/>
    <property type="match status" value="1"/>
</dbReference>
<sequence>MRAILQHAYGGPEVLQLTEVSRPEPGVTEVLVRVYAAGVNPIDGKTRAGGGFAPQVGRPPFIPGWDLSGVVAEIGYGVTRFQPGDEVYGMPNFPHRAGTYAEFVAVRSRQVARKPARLSHAEAAALPLAGLTAWQSLVDTAQVGPGMCVLIHAAAGGVGHLAVQIAKARGAYVIGTARAAKHDFVRSLGADEVIDYTAVAFEEAVEAVDVVLDLVGGETRRRSLEVLAEGGLLIPLPRGLDVSQEAAERGLRVAPLIVEPDYRGLEHLAELADSGKLKISVSRELPLAQATEAHRCIDSGSATGKTVLAVIDQS</sequence>
<dbReference type="InterPro" id="IPR011032">
    <property type="entry name" value="GroES-like_sf"/>
</dbReference>
<evidence type="ECO:0000313" key="3">
    <source>
        <dbReference type="EMBL" id="TDC03197.1"/>
    </source>
</evidence>
<organism evidence="3 4">
    <name type="scientific">Nonomuraea longispora</name>
    <dbReference type="NCBI Taxonomy" id="1848320"/>
    <lineage>
        <taxon>Bacteria</taxon>
        <taxon>Bacillati</taxon>
        <taxon>Actinomycetota</taxon>
        <taxon>Actinomycetes</taxon>
        <taxon>Streptosporangiales</taxon>
        <taxon>Streptosporangiaceae</taxon>
        <taxon>Nonomuraea</taxon>
    </lineage>
</organism>
<protein>
    <submittedName>
        <fullName evidence="3">NADP-dependent oxidoreductase</fullName>
    </submittedName>
</protein>
<dbReference type="SUPFAM" id="SSF50129">
    <property type="entry name" value="GroES-like"/>
    <property type="match status" value="1"/>
</dbReference>
<evidence type="ECO:0000256" key="1">
    <source>
        <dbReference type="ARBA" id="ARBA00023002"/>
    </source>
</evidence>
<dbReference type="InterPro" id="IPR002364">
    <property type="entry name" value="Quin_OxRdtase/zeta-crystal_CS"/>
</dbReference>
<dbReference type="Pfam" id="PF08240">
    <property type="entry name" value="ADH_N"/>
    <property type="match status" value="1"/>
</dbReference>